<name>A0A538S8G4_UNCEI</name>
<gene>
    <name evidence="1" type="ORF">E6K72_13815</name>
</gene>
<evidence type="ECO:0000313" key="2">
    <source>
        <dbReference type="Proteomes" id="UP000317716"/>
    </source>
</evidence>
<reference evidence="1 2" key="1">
    <citation type="journal article" date="2019" name="Nat. Microbiol.">
        <title>Mediterranean grassland soil C-N compound turnover is dependent on rainfall and depth, and is mediated by genomically divergent microorganisms.</title>
        <authorList>
            <person name="Diamond S."/>
            <person name="Andeer P.F."/>
            <person name="Li Z."/>
            <person name="Crits-Christoph A."/>
            <person name="Burstein D."/>
            <person name="Anantharaman K."/>
            <person name="Lane K.R."/>
            <person name="Thomas B.C."/>
            <person name="Pan C."/>
            <person name="Northen T.R."/>
            <person name="Banfield J.F."/>
        </authorList>
    </citation>
    <scope>NUCLEOTIDE SEQUENCE [LARGE SCALE GENOMIC DNA]</scope>
    <source>
        <strain evidence="1">WS_2</strain>
    </source>
</reference>
<protein>
    <recommendedName>
        <fullName evidence="3">Exo-alpha-sialidase</fullName>
    </recommendedName>
</protein>
<evidence type="ECO:0008006" key="3">
    <source>
        <dbReference type="Google" id="ProtNLM"/>
    </source>
</evidence>
<dbReference type="EMBL" id="VBOS01000519">
    <property type="protein sequence ID" value="TMQ47664.1"/>
    <property type="molecule type" value="Genomic_DNA"/>
</dbReference>
<comment type="caution">
    <text evidence="1">The sequence shown here is derived from an EMBL/GenBank/DDBJ whole genome shotgun (WGS) entry which is preliminary data.</text>
</comment>
<organism evidence="1 2">
    <name type="scientific">Eiseniibacteriota bacterium</name>
    <dbReference type="NCBI Taxonomy" id="2212470"/>
    <lineage>
        <taxon>Bacteria</taxon>
        <taxon>Candidatus Eiseniibacteriota</taxon>
    </lineage>
</organism>
<dbReference type="Proteomes" id="UP000317716">
    <property type="component" value="Unassembled WGS sequence"/>
</dbReference>
<dbReference type="AlphaFoldDB" id="A0A538S8G4"/>
<proteinExistence type="predicted"/>
<accession>A0A538S8G4</accession>
<evidence type="ECO:0000313" key="1">
    <source>
        <dbReference type="EMBL" id="TMQ47664.1"/>
    </source>
</evidence>
<sequence>MNTETKIRATLAARASTVAVLMTIVAVDARPQSVQPRLMPDAESGRSTVVADVSDSKALGYVGNRKFLIDAQGMAYCAVRTRGPQGYPTVCLLRSVERWPDTDRFDSVWLEDRPGCEVSTAPQRHPTIAATGDGNVHIVWYGGTGLEPAHQIRYARFTTAGDLRLAEEIEPFSVAGFEQVYAGPLTGDELWQEHPCIAAGSDGLIYLAWEARDPSRLNKLGAPQPGISWAVRAADGSWSVSGPVGTPPYAQVDGRFPSQSRPTLVAGASGEMHIVCYGSVGGTQQILHGVLRDRAFSGWSVVSPSPGDQRQVSAACDPSGRLHVAWREGITGVGAAPASVAIEYASIDPLGKVAGPLRISPVGENASTPSITADGGAVSIAWVAWAPGAVNSEGKRDNGFPSDNSLVEGKLEICSRTSGSASFGAVVPLDAGPASYPTWASRSIADGSPEALLWTRAKPGNKHQLRLGRVTPR</sequence>